<dbReference type="RefSeq" id="WP_420799251.1">
    <property type="nucleotide sequence ID" value="NZ_BNJF01000001.1"/>
</dbReference>
<proteinExistence type="predicted"/>
<keyword evidence="3" id="KW-1185">Reference proteome</keyword>
<organism evidence="2 3">
    <name type="scientific">Ktedonospora formicarum</name>
    <dbReference type="NCBI Taxonomy" id="2778364"/>
    <lineage>
        <taxon>Bacteria</taxon>
        <taxon>Bacillati</taxon>
        <taxon>Chloroflexota</taxon>
        <taxon>Ktedonobacteria</taxon>
        <taxon>Ktedonobacterales</taxon>
        <taxon>Ktedonobacteraceae</taxon>
        <taxon>Ktedonospora</taxon>
    </lineage>
</organism>
<dbReference type="EMBL" id="BNJF01000001">
    <property type="protein sequence ID" value="GHO42094.1"/>
    <property type="molecule type" value="Genomic_DNA"/>
</dbReference>
<dbReference type="CDD" id="cd08267">
    <property type="entry name" value="MDR1"/>
    <property type="match status" value="1"/>
</dbReference>
<dbReference type="SMART" id="SM00829">
    <property type="entry name" value="PKS_ER"/>
    <property type="match status" value="1"/>
</dbReference>
<dbReference type="InterPro" id="IPR052733">
    <property type="entry name" value="Chloroplast_QOR"/>
</dbReference>
<dbReference type="InterPro" id="IPR011032">
    <property type="entry name" value="GroES-like_sf"/>
</dbReference>
<evidence type="ECO:0000313" key="2">
    <source>
        <dbReference type="EMBL" id="GHO42094.1"/>
    </source>
</evidence>
<name>A0A8J3HY34_9CHLR</name>
<comment type="caution">
    <text evidence="2">The sequence shown here is derived from an EMBL/GenBank/DDBJ whole genome shotgun (WGS) entry which is preliminary data.</text>
</comment>
<protein>
    <submittedName>
        <fullName evidence="2">Alcohol dehydrogenase</fullName>
    </submittedName>
</protein>
<dbReference type="PANTHER" id="PTHR44013">
    <property type="entry name" value="ZINC-TYPE ALCOHOL DEHYDROGENASE-LIKE PROTEIN C16A3.02C"/>
    <property type="match status" value="1"/>
</dbReference>
<dbReference type="AlphaFoldDB" id="A0A8J3HY34"/>
<dbReference type="SUPFAM" id="SSF50129">
    <property type="entry name" value="GroES-like"/>
    <property type="match status" value="1"/>
</dbReference>
<dbReference type="InterPro" id="IPR020843">
    <property type="entry name" value="ER"/>
</dbReference>
<gene>
    <name evidence="2" type="ORF">KSX_02570</name>
</gene>
<dbReference type="PANTHER" id="PTHR44013:SF1">
    <property type="entry name" value="ZINC-TYPE ALCOHOL DEHYDROGENASE-LIKE PROTEIN C16A3.02C"/>
    <property type="match status" value="1"/>
</dbReference>
<reference evidence="2" key="1">
    <citation type="submission" date="2020-10" db="EMBL/GenBank/DDBJ databases">
        <title>Taxonomic study of unclassified bacteria belonging to the class Ktedonobacteria.</title>
        <authorList>
            <person name="Yabe S."/>
            <person name="Wang C.M."/>
            <person name="Zheng Y."/>
            <person name="Sakai Y."/>
            <person name="Cavaletti L."/>
            <person name="Monciardini P."/>
            <person name="Donadio S."/>
        </authorList>
    </citation>
    <scope>NUCLEOTIDE SEQUENCE</scope>
    <source>
        <strain evidence="2">SOSP1-1</strain>
    </source>
</reference>
<dbReference type="Gene3D" id="3.90.180.10">
    <property type="entry name" value="Medium-chain alcohol dehydrogenases, catalytic domain"/>
    <property type="match status" value="1"/>
</dbReference>
<evidence type="ECO:0000259" key="1">
    <source>
        <dbReference type="SMART" id="SM00829"/>
    </source>
</evidence>
<dbReference type="InterPro" id="IPR036291">
    <property type="entry name" value="NAD(P)-bd_dom_sf"/>
</dbReference>
<dbReference type="Pfam" id="PF13602">
    <property type="entry name" value="ADH_zinc_N_2"/>
    <property type="match status" value="1"/>
</dbReference>
<dbReference type="Pfam" id="PF08240">
    <property type="entry name" value="ADH_N"/>
    <property type="match status" value="1"/>
</dbReference>
<sequence length="328" mass="35677">MKAIICTKYGPPEVLQLQDVEKPVPGDNEVLVKIYTTTVTAGESRMRSFTVPPSYWLPARLTIGLRKPKKAIPGMVVAGEVEAVGKEVKRFKGGDQVFAYDITKFSTYAEYTCLPENSAIAFKPSTVTYEEAAAIPFGGVTALHFLKQGKIHSGQHVLIYGASGSVGVYAVQLAKHFGALITAVCSTTNVTLVKSLGADQVIDYTKEDFTSSGETYDILFDTVGKTSFPDCLKSLKKEGVYLQSVAAPALSIQMLWAGMTSSKTLIGGTATPKTEDLITLKELIEAGKIKPIIDRRYPLEQIVEAHRYVDQGHKKGDVVITVQQNKHI</sequence>
<feature type="domain" description="Enoyl reductase (ER)" evidence="1">
    <location>
        <begin position="10"/>
        <end position="320"/>
    </location>
</feature>
<accession>A0A8J3HY34</accession>
<dbReference type="SUPFAM" id="SSF51735">
    <property type="entry name" value="NAD(P)-binding Rossmann-fold domains"/>
    <property type="match status" value="1"/>
</dbReference>
<dbReference type="Proteomes" id="UP000612362">
    <property type="component" value="Unassembled WGS sequence"/>
</dbReference>
<dbReference type="Gene3D" id="3.40.50.720">
    <property type="entry name" value="NAD(P)-binding Rossmann-like Domain"/>
    <property type="match status" value="1"/>
</dbReference>
<dbReference type="InterPro" id="IPR013154">
    <property type="entry name" value="ADH-like_N"/>
</dbReference>
<evidence type="ECO:0000313" key="3">
    <source>
        <dbReference type="Proteomes" id="UP000612362"/>
    </source>
</evidence>
<dbReference type="GO" id="GO:0016491">
    <property type="term" value="F:oxidoreductase activity"/>
    <property type="evidence" value="ECO:0007669"/>
    <property type="project" value="InterPro"/>
</dbReference>